<sequence length="251" mass="27004">MADQAEAAFIKAFVNGISQQPVNYPDDFQPPLEDYLKRVPTLPIDVPAPPEVKKADDVPAGAISITIKSVKPPQTYTLSVQATDTIQTIKTQLASETGAPPADVQRLLLKGKALADAKLLKEYDVKDGDTVNLMVKPGFAWDPAAPPKPEAKLAPADSPPMITLVPEPKESRTRSGHQRIPSVVLSPSPSLTPIADEVLVDIPLVLDTSNIPPPSVSTAPDTPYHTVVSRPEFWGRLHTFLKCLSSTSIPE</sequence>
<dbReference type="SMART" id="SM00213">
    <property type="entry name" value="UBQ"/>
    <property type="match status" value="1"/>
</dbReference>
<name>K5V4P7_PHACS</name>
<dbReference type="OrthoDB" id="428577at2759"/>
<dbReference type="Pfam" id="PF00240">
    <property type="entry name" value="ubiquitin"/>
    <property type="match status" value="1"/>
</dbReference>
<gene>
    <name evidence="2" type="ORF">PHACADRAFT_170838</name>
</gene>
<evidence type="ECO:0000313" key="3">
    <source>
        <dbReference type="Proteomes" id="UP000008370"/>
    </source>
</evidence>
<dbReference type="AlphaFoldDB" id="K5V4P7"/>
<dbReference type="Proteomes" id="UP000008370">
    <property type="component" value="Unassembled WGS sequence"/>
</dbReference>
<evidence type="ECO:0000313" key="2">
    <source>
        <dbReference type="EMBL" id="EKM57601.1"/>
    </source>
</evidence>
<dbReference type="PANTHER" id="PTHR15204">
    <property type="entry name" value="LARGE PROLINE-RICH PROTEIN BAG6"/>
    <property type="match status" value="1"/>
</dbReference>
<dbReference type="GO" id="GO:0031593">
    <property type="term" value="F:polyubiquitin modification-dependent protein binding"/>
    <property type="evidence" value="ECO:0007669"/>
    <property type="project" value="TreeGrafter"/>
</dbReference>
<dbReference type="InterPro" id="IPR029071">
    <property type="entry name" value="Ubiquitin-like_domsf"/>
</dbReference>
<dbReference type="Gene3D" id="3.10.20.90">
    <property type="entry name" value="Phosphatidylinositol 3-kinase Catalytic Subunit, Chain A, domain 1"/>
    <property type="match status" value="1"/>
</dbReference>
<dbReference type="GO" id="GO:0036503">
    <property type="term" value="P:ERAD pathway"/>
    <property type="evidence" value="ECO:0007669"/>
    <property type="project" value="TreeGrafter"/>
</dbReference>
<keyword evidence="3" id="KW-1185">Reference proteome</keyword>
<dbReference type="SUPFAM" id="SSF54236">
    <property type="entry name" value="Ubiquitin-like"/>
    <property type="match status" value="1"/>
</dbReference>
<reference evidence="2 3" key="1">
    <citation type="journal article" date="2012" name="BMC Genomics">
        <title>Comparative genomics of the white-rot fungi, Phanerochaete carnosa and P. chrysosporium, to elucidate the genetic basis of the distinct wood types they colonize.</title>
        <authorList>
            <person name="Suzuki H."/>
            <person name="MacDonald J."/>
            <person name="Syed K."/>
            <person name="Salamov A."/>
            <person name="Hori C."/>
            <person name="Aerts A."/>
            <person name="Henrissat B."/>
            <person name="Wiebenga A."/>
            <person name="vanKuyk P.A."/>
            <person name="Barry K."/>
            <person name="Lindquist E."/>
            <person name="LaButti K."/>
            <person name="Lapidus A."/>
            <person name="Lucas S."/>
            <person name="Coutinho P."/>
            <person name="Gong Y."/>
            <person name="Samejima M."/>
            <person name="Mahadevan R."/>
            <person name="Abou-Zaid M."/>
            <person name="de Vries R.P."/>
            <person name="Igarashi K."/>
            <person name="Yadav J.S."/>
            <person name="Grigoriev I.V."/>
            <person name="Master E.R."/>
        </authorList>
    </citation>
    <scope>NUCLEOTIDE SEQUENCE [LARGE SCALE GENOMIC DNA]</scope>
    <source>
        <strain evidence="2 3">HHB-10118-sp</strain>
    </source>
</reference>
<dbReference type="KEGG" id="pco:PHACADRAFT_170838"/>
<dbReference type="InterPro" id="IPR000626">
    <property type="entry name" value="Ubiquitin-like_dom"/>
</dbReference>
<dbReference type="GO" id="GO:0051787">
    <property type="term" value="F:misfolded protein binding"/>
    <property type="evidence" value="ECO:0007669"/>
    <property type="project" value="TreeGrafter"/>
</dbReference>
<dbReference type="PROSITE" id="PS50053">
    <property type="entry name" value="UBIQUITIN_2"/>
    <property type="match status" value="1"/>
</dbReference>
<feature type="domain" description="Ubiquitin-like" evidence="1">
    <location>
        <begin position="63"/>
        <end position="136"/>
    </location>
</feature>
<dbReference type="RefSeq" id="XP_007392948.1">
    <property type="nucleotide sequence ID" value="XM_007392886.1"/>
</dbReference>
<accession>K5V4P7</accession>
<dbReference type="GO" id="GO:0071818">
    <property type="term" value="C:BAT3 complex"/>
    <property type="evidence" value="ECO:0007669"/>
    <property type="project" value="TreeGrafter"/>
</dbReference>
<organism evidence="2 3">
    <name type="scientific">Phanerochaete carnosa (strain HHB-10118-sp)</name>
    <name type="common">White-rot fungus</name>
    <name type="synonym">Peniophora carnosa</name>
    <dbReference type="NCBI Taxonomy" id="650164"/>
    <lineage>
        <taxon>Eukaryota</taxon>
        <taxon>Fungi</taxon>
        <taxon>Dikarya</taxon>
        <taxon>Basidiomycota</taxon>
        <taxon>Agaricomycotina</taxon>
        <taxon>Agaricomycetes</taxon>
        <taxon>Polyporales</taxon>
        <taxon>Phanerochaetaceae</taxon>
        <taxon>Phanerochaete</taxon>
    </lineage>
</organism>
<dbReference type="PANTHER" id="PTHR15204:SF0">
    <property type="entry name" value="LARGE PROLINE-RICH PROTEIN BAG6"/>
    <property type="match status" value="1"/>
</dbReference>
<dbReference type="CDD" id="cd17039">
    <property type="entry name" value="Ubl_ubiquitin_like"/>
    <property type="match status" value="1"/>
</dbReference>
<evidence type="ECO:0000259" key="1">
    <source>
        <dbReference type="PROSITE" id="PS50053"/>
    </source>
</evidence>
<dbReference type="GeneID" id="18909527"/>
<dbReference type="STRING" id="650164.K5V4P7"/>
<dbReference type="InParanoid" id="K5V4P7"/>
<dbReference type="HOGENOM" id="CLU_043701_0_0_1"/>
<dbReference type="EMBL" id="JH930470">
    <property type="protein sequence ID" value="EKM57601.1"/>
    <property type="molecule type" value="Genomic_DNA"/>
</dbReference>
<proteinExistence type="predicted"/>
<protein>
    <recommendedName>
        <fullName evidence="1">Ubiquitin-like domain-containing protein</fullName>
    </recommendedName>
</protein>